<keyword evidence="6 11" id="KW-0418">Kinase</keyword>
<evidence type="ECO:0000259" key="13">
    <source>
        <dbReference type="Pfam" id="PF00288"/>
    </source>
</evidence>
<dbReference type="NCBIfam" id="TIGR00131">
    <property type="entry name" value="gal_kin"/>
    <property type="match status" value="1"/>
</dbReference>
<dbReference type="PANTHER" id="PTHR10457:SF7">
    <property type="entry name" value="GALACTOKINASE-RELATED"/>
    <property type="match status" value="1"/>
</dbReference>
<name>A0A1V9ADD4_SACPI</name>
<dbReference type="GO" id="GO:0006012">
    <property type="term" value="P:galactose metabolic process"/>
    <property type="evidence" value="ECO:0007669"/>
    <property type="project" value="UniProtKB-UniRule"/>
</dbReference>
<proteinExistence type="inferred from homology"/>
<dbReference type="UniPathway" id="UPA00214"/>
<dbReference type="SUPFAM" id="SSF54211">
    <property type="entry name" value="Ribosomal protein S5 domain 2-like"/>
    <property type="match status" value="1"/>
</dbReference>
<evidence type="ECO:0000313" key="17">
    <source>
        <dbReference type="Proteomes" id="UP000192591"/>
    </source>
</evidence>
<evidence type="ECO:0000256" key="12">
    <source>
        <dbReference type="NCBIfam" id="TIGR00131"/>
    </source>
</evidence>
<dbReference type="GO" id="GO:0005829">
    <property type="term" value="C:cytosol"/>
    <property type="evidence" value="ECO:0007669"/>
    <property type="project" value="TreeGrafter"/>
</dbReference>
<gene>
    <name evidence="11" type="primary">galK</name>
    <name evidence="16" type="ORF">B1813_02985</name>
</gene>
<evidence type="ECO:0000256" key="11">
    <source>
        <dbReference type="HAMAP-Rule" id="MF_00246"/>
    </source>
</evidence>
<dbReference type="InterPro" id="IPR022963">
    <property type="entry name" value="Galactokinase_bac"/>
</dbReference>
<dbReference type="RefSeq" id="WP_081190430.1">
    <property type="nucleotide sequence ID" value="NZ_MWIH01000002.1"/>
</dbReference>
<dbReference type="Gene3D" id="3.30.70.890">
    <property type="entry name" value="GHMP kinase, C-terminal domain"/>
    <property type="match status" value="1"/>
</dbReference>
<dbReference type="HAMAP" id="MF_00246">
    <property type="entry name" value="Galactokinase"/>
    <property type="match status" value="1"/>
</dbReference>
<dbReference type="PROSITE" id="PS00106">
    <property type="entry name" value="GALACTOKINASE"/>
    <property type="match status" value="1"/>
</dbReference>
<keyword evidence="10 11" id="KW-0119">Carbohydrate metabolism</keyword>
<keyword evidence="9 11" id="KW-0299">Galactose metabolism</keyword>
<dbReference type="SUPFAM" id="SSF55060">
    <property type="entry name" value="GHMP Kinase, C-terminal domain"/>
    <property type="match status" value="1"/>
</dbReference>
<dbReference type="STRING" id="1962155.B1813_02985"/>
<feature type="binding site" evidence="11">
    <location>
        <begin position="129"/>
        <end position="135"/>
    </location>
    <ligand>
        <name>ATP</name>
        <dbReference type="ChEBI" id="CHEBI:30616"/>
    </ligand>
</feature>
<dbReference type="GO" id="GO:0004335">
    <property type="term" value="F:galactokinase activity"/>
    <property type="evidence" value="ECO:0007669"/>
    <property type="project" value="UniProtKB-UniRule"/>
</dbReference>
<feature type="binding site" evidence="11">
    <location>
        <position position="167"/>
    </location>
    <ligand>
        <name>Mg(2+)</name>
        <dbReference type="ChEBI" id="CHEBI:18420"/>
    </ligand>
</feature>
<keyword evidence="17" id="KW-1185">Reference proteome</keyword>
<dbReference type="InterPro" id="IPR006206">
    <property type="entry name" value="Mevalonate/galactokinase"/>
</dbReference>
<evidence type="ECO:0000256" key="10">
    <source>
        <dbReference type="ARBA" id="ARBA00023277"/>
    </source>
</evidence>
<dbReference type="FunFam" id="3.30.70.890:FF:000001">
    <property type="entry name" value="Galactokinase"/>
    <property type="match status" value="1"/>
</dbReference>
<feature type="site" description="Transition state stabilizer" evidence="11">
    <location>
        <position position="35"/>
    </location>
</feature>
<keyword evidence="7 11" id="KW-0067">ATP-binding</keyword>
<dbReference type="GO" id="GO:0005524">
    <property type="term" value="F:ATP binding"/>
    <property type="evidence" value="ECO:0007669"/>
    <property type="project" value="UniProtKB-UniRule"/>
</dbReference>
<reference evidence="16 17" key="1">
    <citation type="submission" date="2017-02" db="EMBL/GenBank/DDBJ databases">
        <title>Draft genome of Saccharomonospora sp. 154.</title>
        <authorList>
            <person name="Alonso-Carmona G.S."/>
            <person name="De La Haba R."/>
            <person name="Vera-Gargallo B."/>
            <person name="Sandoval-Trujillo A.H."/>
            <person name="Ramirez-Duran N."/>
            <person name="Ventosa A."/>
        </authorList>
    </citation>
    <scope>NUCLEOTIDE SEQUENCE [LARGE SCALE GENOMIC DNA]</scope>
    <source>
        <strain evidence="16 17">LRS4.154</strain>
    </source>
</reference>
<comment type="similarity">
    <text evidence="1 11">Belongs to the GHMP kinase family. GalK subfamily.</text>
</comment>
<dbReference type="InterPro" id="IPR019539">
    <property type="entry name" value="GalKase_N"/>
</dbReference>
<dbReference type="InterPro" id="IPR019741">
    <property type="entry name" value="Galactokinase_CS"/>
</dbReference>
<comment type="subcellular location">
    <subcellularLocation>
        <location evidence="11">Cytoplasm</location>
    </subcellularLocation>
</comment>
<dbReference type="EC" id="2.7.1.6" evidence="11 12"/>
<evidence type="ECO:0000256" key="9">
    <source>
        <dbReference type="ARBA" id="ARBA00023144"/>
    </source>
</evidence>
<evidence type="ECO:0000256" key="5">
    <source>
        <dbReference type="ARBA" id="ARBA00022741"/>
    </source>
</evidence>
<dbReference type="PRINTS" id="PR00959">
    <property type="entry name" value="MEVGALKINASE"/>
</dbReference>
<dbReference type="InterPro" id="IPR036554">
    <property type="entry name" value="GHMP_kinase_C_sf"/>
</dbReference>
<organism evidence="16 17">
    <name type="scientific">Saccharomonospora piscinae</name>
    <dbReference type="NCBI Taxonomy" id="687388"/>
    <lineage>
        <taxon>Bacteria</taxon>
        <taxon>Bacillati</taxon>
        <taxon>Actinomycetota</taxon>
        <taxon>Actinomycetes</taxon>
        <taxon>Pseudonocardiales</taxon>
        <taxon>Pseudonocardiaceae</taxon>
        <taxon>Saccharomonospora</taxon>
    </lineage>
</organism>
<dbReference type="InterPro" id="IPR000705">
    <property type="entry name" value="Galactokinase"/>
</dbReference>
<feature type="binding site" evidence="11">
    <location>
        <position position="231"/>
    </location>
    <ligand>
        <name>substrate</name>
    </ligand>
</feature>
<dbReference type="FunFam" id="3.30.230.10:FF:000017">
    <property type="entry name" value="Galactokinase"/>
    <property type="match status" value="1"/>
</dbReference>
<dbReference type="InterPro" id="IPR006204">
    <property type="entry name" value="GHMP_kinase_N_dom"/>
</dbReference>
<evidence type="ECO:0000259" key="15">
    <source>
        <dbReference type="Pfam" id="PF10509"/>
    </source>
</evidence>
<dbReference type="InterPro" id="IPR014721">
    <property type="entry name" value="Ribsml_uS5_D2-typ_fold_subgr"/>
</dbReference>
<feature type="binding site" evidence="11">
    <location>
        <position position="75"/>
    </location>
    <ligand>
        <name>ATP</name>
        <dbReference type="ChEBI" id="CHEBI:30616"/>
    </ligand>
</feature>
<dbReference type="PANTHER" id="PTHR10457">
    <property type="entry name" value="MEVALONATE KINASE/GALACTOKINASE"/>
    <property type="match status" value="1"/>
</dbReference>
<dbReference type="Pfam" id="PF08544">
    <property type="entry name" value="GHMP_kinases_C"/>
    <property type="match status" value="1"/>
</dbReference>
<protein>
    <recommendedName>
        <fullName evidence="11 12">Galactokinase</fullName>
        <ecNumber evidence="11 12">2.7.1.6</ecNumber>
    </recommendedName>
    <alternativeName>
        <fullName evidence="11">Galactose kinase</fullName>
    </alternativeName>
</protein>
<keyword evidence="8 11" id="KW-0460">Magnesium</keyword>
<accession>A0A1V9ADD4</accession>
<evidence type="ECO:0000256" key="8">
    <source>
        <dbReference type="ARBA" id="ARBA00022842"/>
    </source>
</evidence>
<dbReference type="PROSITE" id="PS00627">
    <property type="entry name" value="GHMP_KINASES_ATP"/>
    <property type="match status" value="1"/>
</dbReference>
<dbReference type="AlphaFoldDB" id="A0A1V9ADD4"/>
<feature type="binding site" evidence="11">
    <location>
        <position position="135"/>
    </location>
    <ligand>
        <name>Mg(2+)</name>
        <dbReference type="ChEBI" id="CHEBI:18420"/>
    </ligand>
</feature>
<evidence type="ECO:0000256" key="4">
    <source>
        <dbReference type="ARBA" id="ARBA00022723"/>
    </source>
</evidence>
<feature type="domain" description="Galactokinase N-terminal" evidence="15">
    <location>
        <begin position="17"/>
        <end position="64"/>
    </location>
</feature>
<dbReference type="InterPro" id="IPR013750">
    <property type="entry name" value="GHMP_kinase_C_dom"/>
</dbReference>
<keyword evidence="4 11" id="KW-0479">Metal-binding</keyword>
<dbReference type="PIRSF" id="PIRSF000530">
    <property type="entry name" value="Galactokinase"/>
    <property type="match status" value="1"/>
</dbReference>
<evidence type="ECO:0000256" key="7">
    <source>
        <dbReference type="ARBA" id="ARBA00022840"/>
    </source>
</evidence>
<feature type="domain" description="GHMP kinase N-terminal" evidence="13">
    <location>
        <begin position="100"/>
        <end position="186"/>
    </location>
</feature>
<feature type="active site" description="Proton acceptor" evidence="11">
    <location>
        <position position="179"/>
    </location>
</feature>
<dbReference type="InterPro" id="IPR020568">
    <property type="entry name" value="Ribosomal_Su5_D2-typ_SF"/>
</dbReference>
<dbReference type="Proteomes" id="UP000192591">
    <property type="component" value="Unassembled WGS sequence"/>
</dbReference>
<evidence type="ECO:0000259" key="14">
    <source>
        <dbReference type="Pfam" id="PF08544"/>
    </source>
</evidence>
<keyword evidence="3 11" id="KW-0808">Transferase</keyword>
<dbReference type="InterPro" id="IPR006203">
    <property type="entry name" value="GHMP_knse_ATP-bd_CS"/>
</dbReference>
<dbReference type="PRINTS" id="PR00473">
    <property type="entry name" value="GALCTOKINASE"/>
</dbReference>
<evidence type="ECO:0000256" key="6">
    <source>
        <dbReference type="ARBA" id="ARBA00022777"/>
    </source>
</evidence>
<comment type="function">
    <text evidence="11">Catalyzes the transfer of the gamma-phosphate of ATP to D-galactose to form alpha-D-galactose-1-phosphate (Gal-1-P).</text>
</comment>
<evidence type="ECO:0000313" key="16">
    <source>
        <dbReference type="EMBL" id="OQO95038.1"/>
    </source>
</evidence>
<dbReference type="GO" id="GO:0000287">
    <property type="term" value="F:magnesium ion binding"/>
    <property type="evidence" value="ECO:0007669"/>
    <property type="project" value="UniProtKB-UniRule"/>
</dbReference>
<comment type="pathway">
    <text evidence="11">Carbohydrate metabolism; galactose metabolism.</text>
</comment>
<comment type="catalytic activity">
    <reaction evidence="11">
        <text>alpha-D-galactose + ATP = alpha-D-galactose 1-phosphate + ADP + H(+)</text>
        <dbReference type="Rhea" id="RHEA:13553"/>
        <dbReference type="ChEBI" id="CHEBI:15378"/>
        <dbReference type="ChEBI" id="CHEBI:28061"/>
        <dbReference type="ChEBI" id="CHEBI:30616"/>
        <dbReference type="ChEBI" id="CHEBI:58336"/>
        <dbReference type="ChEBI" id="CHEBI:456216"/>
        <dbReference type="EC" id="2.7.1.6"/>
    </reaction>
</comment>
<dbReference type="Gene3D" id="3.30.230.10">
    <property type="match status" value="1"/>
</dbReference>
<comment type="caution">
    <text evidence="16">The sequence shown here is derived from an EMBL/GenBank/DDBJ whole genome shotgun (WGS) entry which is preliminary data.</text>
</comment>
<evidence type="ECO:0000256" key="2">
    <source>
        <dbReference type="ARBA" id="ARBA00022490"/>
    </source>
</evidence>
<evidence type="ECO:0000256" key="1">
    <source>
        <dbReference type="ARBA" id="ARBA00006566"/>
    </source>
</evidence>
<feature type="domain" description="GHMP kinase C-terminal" evidence="14">
    <location>
        <begin position="291"/>
        <end position="368"/>
    </location>
</feature>
<feature type="binding site" evidence="11">
    <location>
        <begin position="41"/>
        <end position="44"/>
    </location>
    <ligand>
        <name>substrate</name>
    </ligand>
</feature>
<sequence>MTDSTVTAPDVTGVASAFAETFGRGADGVWAAPGRVNVIGEHTDYNDGFVLPMALPQSVLVAAGHSREAGLRAVSLQEDGGPVSIAAEAAPGDVTGWAAYVAGVAWSLRTAGYDVGGVDLVVDGDVPAGAGLSSSAALECAVACALNELFGLGIAPADLARLAQRAENDFVGMPCGVMDQMASVSGEEGHLLFLDTRSLLTQQVPFDPADHGRTLLVVDTRAPHRLVDGEYAARRRDCEAAARALGVAALRDLSPELLPGIAARWDGDVRYRRVRHVVTENDRVAEVVRRLRADDLDGIGPLLTASHASLRDDYEVTVPELDTAVEAALSAGALGARMTGGGFGGCVIALVPVERADAVLAGIRRAFAAAGFTEPRAFAATPAAGARRVR</sequence>
<dbReference type="Pfam" id="PF10509">
    <property type="entry name" value="GalKase_gal_bdg"/>
    <property type="match status" value="1"/>
</dbReference>
<dbReference type="EMBL" id="MWIH01000002">
    <property type="protein sequence ID" value="OQO95038.1"/>
    <property type="molecule type" value="Genomic_DNA"/>
</dbReference>
<dbReference type="Pfam" id="PF00288">
    <property type="entry name" value="GHMP_kinases_N"/>
    <property type="match status" value="1"/>
</dbReference>
<evidence type="ECO:0000256" key="3">
    <source>
        <dbReference type="ARBA" id="ARBA00022679"/>
    </source>
</evidence>
<keyword evidence="2 11" id="KW-0963">Cytoplasm</keyword>
<keyword evidence="5 11" id="KW-0547">Nucleotide-binding</keyword>